<dbReference type="Proteomes" id="UP000272400">
    <property type="component" value="Unassembled WGS sequence"/>
</dbReference>
<dbReference type="GO" id="GO:0005737">
    <property type="term" value="C:cytoplasm"/>
    <property type="evidence" value="ECO:0007669"/>
    <property type="project" value="TreeGrafter"/>
</dbReference>
<dbReference type="InterPro" id="IPR016181">
    <property type="entry name" value="Acyl_CoA_acyltransferase"/>
</dbReference>
<evidence type="ECO:0000313" key="5">
    <source>
        <dbReference type="EMBL" id="ROO90627.1"/>
    </source>
</evidence>
<comment type="similarity">
    <text evidence="3">Belongs to the acetyltransferase family. RimJ subfamily.</text>
</comment>
<feature type="domain" description="N-acetyltransferase" evidence="4">
    <location>
        <begin position="1"/>
        <end position="150"/>
    </location>
</feature>
<protein>
    <submittedName>
        <fullName evidence="5">Ribosomal-protein-alanine N-acetyltransferase</fullName>
    </submittedName>
</protein>
<keyword evidence="1 5" id="KW-0808">Transferase</keyword>
<gene>
    <name evidence="5" type="ORF">EDD29_8360</name>
</gene>
<dbReference type="EMBL" id="RJKE01000001">
    <property type="protein sequence ID" value="ROO90627.1"/>
    <property type="molecule type" value="Genomic_DNA"/>
</dbReference>
<comment type="caution">
    <text evidence="5">The sequence shown here is derived from an EMBL/GenBank/DDBJ whole genome shotgun (WGS) entry which is preliminary data.</text>
</comment>
<dbReference type="Pfam" id="PF13302">
    <property type="entry name" value="Acetyltransf_3"/>
    <property type="match status" value="1"/>
</dbReference>
<dbReference type="SUPFAM" id="SSF55729">
    <property type="entry name" value="Acyl-CoA N-acyltransferases (Nat)"/>
    <property type="match status" value="1"/>
</dbReference>
<dbReference type="Gene3D" id="3.40.630.30">
    <property type="match status" value="1"/>
</dbReference>
<sequence length="166" mass="18458">MARLGRLSRRLHGRWVYMPRATAECLDYLLRLADEGAIPLAVRRIEDDAIVGVVIISGVTRGVYERAVLGYAGFAPSVGQGYLTEGLSLVVQYGFGPLGLHRLEADIEPENTPSLRLAERVGFRREGLSRGFIRVGGIWRDHERWAITADTADGLVRCEPWQLPDT</sequence>
<dbReference type="PROSITE" id="PS51186">
    <property type="entry name" value="GNAT"/>
    <property type="match status" value="1"/>
</dbReference>
<accession>A0A3N1DAS5</accession>
<dbReference type="PANTHER" id="PTHR43792">
    <property type="entry name" value="GNAT FAMILY, PUTATIVE (AFU_ORTHOLOGUE AFUA_3G00765)-RELATED-RELATED"/>
    <property type="match status" value="1"/>
</dbReference>
<proteinExistence type="inferred from homology"/>
<dbReference type="GO" id="GO:0008999">
    <property type="term" value="F:protein-N-terminal-alanine acetyltransferase activity"/>
    <property type="evidence" value="ECO:0007669"/>
    <property type="project" value="TreeGrafter"/>
</dbReference>
<evidence type="ECO:0000256" key="2">
    <source>
        <dbReference type="ARBA" id="ARBA00023315"/>
    </source>
</evidence>
<dbReference type="InterPro" id="IPR051531">
    <property type="entry name" value="N-acetyltransferase"/>
</dbReference>
<dbReference type="PANTHER" id="PTHR43792:SF8">
    <property type="entry name" value="[RIBOSOMAL PROTEIN US5]-ALANINE N-ACETYLTRANSFERASE"/>
    <property type="match status" value="1"/>
</dbReference>
<keyword evidence="2" id="KW-0012">Acyltransferase</keyword>
<evidence type="ECO:0000313" key="6">
    <source>
        <dbReference type="Proteomes" id="UP000272400"/>
    </source>
</evidence>
<evidence type="ECO:0000259" key="4">
    <source>
        <dbReference type="PROSITE" id="PS51186"/>
    </source>
</evidence>
<name>A0A3N1DAS5_9ACTN</name>
<dbReference type="AlphaFoldDB" id="A0A3N1DAS5"/>
<evidence type="ECO:0000256" key="3">
    <source>
        <dbReference type="ARBA" id="ARBA00038502"/>
    </source>
</evidence>
<evidence type="ECO:0000256" key="1">
    <source>
        <dbReference type="ARBA" id="ARBA00022679"/>
    </source>
</evidence>
<organism evidence="5 6">
    <name type="scientific">Actinocorallia herbida</name>
    <dbReference type="NCBI Taxonomy" id="58109"/>
    <lineage>
        <taxon>Bacteria</taxon>
        <taxon>Bacillati</taxon>
        <taxon>Actinomycetota</taxon>
        <taxon>Actinomycetes</taxon>
        <taxon>Streptosporangiales</taxon>
        <taxon>Thermomonosporaceae</taxon>
        <taxon>Actinocorallia</taxon>
    </lineage>
</organism>
<keyword evidence="6" id="KW-1185">Reference proteome</keyword>
<reference evidence="5 6" key="1">
    <citation type="submission" date="2018-11" db="EMBL/GenBank/DDBJ databases">
        <title>Sequencing the genomes of 1000 actinobacteria strains.</title>
        <authorList>
            <person name="Klenk H.-P."/>
        </authorList>
    </citation>
    <scope>NUCLEOTIDE SEQUENCE [LARGE SCALE GENOMIC DNA]</scope>
    <source>
        <strain evidence="5 6">DSM 44254</strain>
    </source>
</reference>
<dbReference type="InterPro" id="IPR000182">
    <property type="entry name" value="GNAT_dom"/>
</dbReference>